<evidence type="ECO:0000313" key="12">
    <source>
        <dbReference type="EMBL" id="KFO93195.1"/>
    </source>
</evidence>
<dbReference type="InterPro" id="IPR008271">
    <property type="entry name" value="Ser/Thr_kinase_AS"/>
</dbReference>
<gene>
    <name evidence="12" type="ORF">N320_08740</name>
</gene>
<feature type="domain" description="Protein kinase" evidence="11">
    <location>
        <begin position="1"/>
        <end position="231"/>
    </location>
</feature>
<comment type="catalytic activity">
    <reaction evidence="8">
        <text>L-threonyl-[protein] + ATP = O-phospho-L-threonyl-[protein] + ADP + H(+)</text>
        <dbReference type="Rhea" id="RHEA:46608"/>
        <dbReference type="Rhea" id="RHEA-COMP:11060"/>
        <dbReference type="Rhea" id="RHEA-COMP:11605"/>
        <dbReference type="ChEBI" id="CHEBI:15378"/>
        <dbReference type="ChEBI" id="CHEBI:30013"/>
        <dbReference type="ChEBI" id="CHEBI:30616"/>
        <dbReference type="ChEBI" id="CHEBI:61977"/>
        <dbReference type="ChEBI" id="CHEBI:456216"/>
        <dbReference type="EC" id="2.7.11.1"/>
    </reaction>
</comment>
<proteinExistence type="inferred from homology"/>
<evidence type="ECO:0000256" key="10">
    <source>
        <dbReference type="SAM" id="MobiDB-lite"/>
    </source>
</evidence>
<evidence type="ECO:0000256" key="5">
    <source>
        <dbReference type="ARBA" id="ARBA00022741"/>
    </source>
</evidence>
<dbReference type="GO" id="GO:0005524">
    <property type="term" value="F:ATP binding"/>
    <property type="evidence" value="ECO:0007669"/>
    <property type="project" value="UniProtKB-KW"/>
</dbReference>
<dbReference type="SMART" id="SM00220">
    <property type="entry name" value="S_TKc"/>
    <property type="match status" value="1"/>
</dbReference>
<evidence type="ECO:0000313" key="13">
    <source>
        <dbReference type="Proteomes" id="UP000054064"/>
    </source>
</evidence>
<dbReference type="Gene3D" id="1.10.510.10">
    <property type="entry name" value="Transferase(Phosphotransferase) domain 1"/>
    <property type="match status" value="1"/>
</dbReference>
<feature type="compositionally biased region" description="Basic and acidic residues" evidence="10">
    <location>
        <begin position="601"/>
        <end position="611"/>
    </location>
</feature>
<evidence type="ECO:0000256" key="4">
    <source>
        <dbReference type="ARBA" id="ARBA00022679"/>
    </source>
</evidence>
<dbReference type="PROSITE" id="PS50011">
    <property type="entry name" value="PROTEIN_KINASE_DOM"/>
    <property type="match status" value="1"/>
</dbReference>
<dbReference type="EMBL" id="KL532288">
    <property type="protein sequence ID" value="KFO93195.1"/>
    <property type="molecule type" value="Genomic_DNA"/>
</dbReference>
<dbReference type="PROSITE" id="PS00108">
    <property type="entry name" value="PROTEIN_KINASE_ST"/>
    <property type="match status" value="1"/>
</dbReference>
<keyword evidence="6 12" id="KW-0418">Kinase</keyword>
<comment type="similarity">
    <text evidence="1">Belongs to the protein kinase superfamily. NEK Ser/Thr protein kinase family. NIMA subfamily.</text>
</comment>
<dbReference type="GO" id="GO:0004674">
    <property type="term" value="F:protein serine/threonine kinase activity"/>
    <property type="evidence" value="ECO:0007669"/>
    <property type="project" value="UniProtKB-KW"/>
</dbReference>
<keyword evidence="3" id="KW-0723">Serine/threonine-protein kinase</keyword>
<keyword evidence="7" id="KW-0067">ATP-binding</keyword>
<dbReference type="AlphaFoldDB" id="A0A091HEQ3"/>
<dbReference type="PANTHER" id="PTHR44899:SF7">
    <property type="entry name" value="NIMA-RELATED KINASE"/>
    <property type="match status" value="1"/>
</dbReference>
<dbReference type="Proteomes" id="UP000054064">
    <property type="component" value="Unassembled WGS sequence"/>
</dbReference>
<evidence type="ECO:0000256" key="7">
    <source>
        <dbReference type="ARBA" id="ARBA00022840"/>
    </source>
</evidence>
<evidence type="ECO:0000256" key="9">
    <source>
        <dbReference type="ARBA" id="ARBA00048679"/>
    </source>
</evidence>
<dbReference type="FunFam" id="1.10.510.10:FF:000219">
    <property type="entry name" value="Putative serine/threonine-protein kinase Nek4"/>
    <property type="match status" value="1"/>
</dbReference>
<organism evidence="12 13">
    <name type="scientific">Buceros rhinoceros silvestris</name>
    <dbReference type="NCBI Taxonomy" id="175836"/>
    <lineage>
        <taxon>Eukaryota</taxon>
        <taxon>Metazoa</taxon>
        <taxon>Chordata</taxon>
        <taxon>Craniata</taxon>
        <taxon>Vertebrata</taxon>
        <taxon>Euteleostomi</taxon>
        <taxon>Archelosauria</taxon>
        <taxon>Archosauria</taxon>
        <taxon>Dinosauria</taxon>
        <taxon>Saurischia</taxon>
        <taxon>Theropoda</taxon>
        <taxon>Coelurosauria</taxon>
        <taxon>Aves</taxon>
        <taxon>Neognathae</taxon>
        <taxon>Neoaves</taxon>
        <taxon>Telluraves</taxon>
        <taxon>Coraciimorphae</taxon>
        <taxon>Bucerotiformes</taxon>
        <taxon>Bucerotidae</taxon>
        <taxon>Buceros</taxon>
    </lineage>
</organism>
<keyword evidence="5" id="KW-0547">Nucleotide-binding</keyword>
<keyword evidence="4" id="KW-0808">Transferase</keyword>
<evidence type="ECO:0000256" key="2">
    <source>
        <dbReference type="ARBA" id="ARBA00012513"/>
    </source>
</evidence>
<dbReference type="PANTHER" id="PTHR44899">
    <property type="entry name" value="CAMK FAMILY PROTEIN KINASE"/>
    <property type="match status" value="1"/>
</dbReference>
<evidence type="ECO:0000256" key="8">
    <source>
        <dbReference type="ARBA" id="ARBA00047899"/>
    </source>
</evidence>
<protein>
    <recommendedName>
        <fullName evidence="2">non-specific serine/threonine protein kinase</fullName>
        <ecNumber evidence="2">2.7.11.1</ecNumber>
    </recommendedName>
</protein>
<feature type="non-terminal residue" evidence="12">
    <location>
        <position position="1"/>
    </location>
</feature>
<keyword evidence="13" id="KW-1185">Reference proteome</keyword>
<feature type="region of interest" description="Disordered" evidence="10">
    <location>
        <begin position="544"/>
        <end position="658"/>
    </location>
</feature>
<evidence type="ECO:0000256" key="1">
    <source>
        <dbReference type="ARBA" id="ARBA00010886"/>
    </source>
</evidence>
<reference evidence="12 13" key="1">
    <citation type="submission" date="2014-04" db="EMBL/GenBank/DDBJ databases">
        <title>Genome evolution of avian class.</title>
        <authorList>
            <person name="Zhang G."/>
            <person name="Li C."/>
        </authorList>
    </citation>
    <scope>NUCLEOTIDE SEQUENCE [LARGE SCALE GENOMIC DNA]</scope>
    <source>
        <strain evidence="12">BGI_N320</strain>
    </source>
</reference>
<name>A0A091HEQ3_BUCRH</name>
<feature type="region of interest" description="Disordered" evidence="10">
    <location>
        <begin position="342"/>
        <end position="409"/>
    </location>
</feature>
<feature type="compositionally biased region" description="Basic and acidic residues" evidence="10">
    <location>
        <begin position="342"/>
        <end position="363"/>
    </location>
</feature>
<evidence type="ECO:0000259" key="11">
    <source>
        <dbReference type="PROSITE" id="PS50011"/>
    </source>
</evidence>
<feature type="non-terminal residue" evidence="12">
    <location>
        <position position="795"/>
    </location>
</feature>
<sequence length="795" mass="90372">QYVIKKLNLKNASSRERKAAEQEAQLLSQLKHPNIVTYRESWQGEDGLLYIVMGFCEGGDLYHKLKEQKGKLLPENQVVEWFVQIAMALQYLHEKHILHRDLKTQNVFLTRTNIIKVGDLGIARVLENQYDMASTLIGTPYYMSPELFSNRPYNYKSDVWALGCCVYEIATLKHAFNAKDMNSLVYRIIEGKLPPMPKDYSPQLVEIIRTMLSKKPEERPSVKSILRQPYIKHQISLFLEATKAKAARSQKKAVNSTPRDPCSVVSVENKSHSRNVTHQNHPAEQARKYKVNEDCVIKYKANNFFPSEKPAVELERKPSNNDLNNPGDSLATVSEVNIDILPSERMKNGSEKSGSEHIPENKKAKYLNVPENSKIRSSTPPVKEDGLQQRTKQAFKSDNAKSKQSPVDAIGGCDDTSKLLQPLSKDQKLTDLVMHLCLLEKNSVFTGNKNFIFHLRREMDDVCHGASGDVQEKITFHLQPYSSVSEPSLSRQRRQKRREGAEVCSEKVHILKKKFSSFLAVVPRPLPFLSDVNAKTRQRCVEQHGAEASASVDSTKTGQVAIPKERPLSARERRRLKQSQEEMFPSAIPARRTADGAVVEAKSHMENHGKVAESSSDPSISQRKRETHFLSDDELSSSTSSTDKSDGDSKERKSNVTEMSDLVQLMTWTLKMDSKENSEYSVTSTPAPEFKLHKKYRDTLILHGKSPDESEELKFEEISSEMLSVPDKIRRMVEILRSDVVQGLGVKLLEKAYSIMEEEDEVKRELLLREHLGDKYASYSAKARHLKFLEENVKF</sequence>
<dbReference type="InterPro" id="IPR000719">
    <property type="entry name" value="Prot_kinase_dom"/>
</dbReference>
<dbReference type="EC" id="2.7.11.1" evidence="2"/>
<dbReference type="Pfam" id="PF00069">
    <property type="entry name" value="Pkinase"/>
    <property type="match status" value="1"/>
</dbReference>
<comment type="catalytic activity">
    <reaction evidence="9">
        <text>L-seryl-[protein] + ATP = O-phospho-L-seryl-[protein] + ADP + H(+)</text>
        <dbReference type="Rhea" id="RHEA:17989"/>
        <dbReference type="Rhea" id="RHEA-COMP:9863"/>
        <dbReference type="Rhea" id="RHEA-COMP:11604"/>
        <dbReference type="ChEBI" id="CHEBI:15378"/>
        <dbReference type="ChEBI" id="CHEBI:29999"/>
        <dbReference type="ChEBI" id="CHEBI:30616"/>
        <dbReference type="ChEBI" id="CHEBI:83421"/>
        <dbReference type="ChEBI" id="CHEBI:456216"/>
        <dbReference type="EC" id="2.7.11.1"/>
    </reaction>
</comment>
<evidence type="ECO:0000256" key="3">
    <source>
        <dbReference type="ARBA" id="ARBA00022527"/>
    </source>
</evidence>
<evidence type="ECO:0000256" key="6">
    <source>
        <dbReference type="ARBA" id="ARBA00022777"/>
    </source>
</evidence>
<accession>A0A091HEQ3</accession>
<dbReference type="Gene3D" id="3.30.200.20">
    <property type="entry name" value="Phosphorylase Kinase, domain 1"/>
    <property type="match status" value="1"/>
</dbReference>
<feature type="compositionally biased region" description="Basic and acidic residues" evidence="10">
    <location>
        <begin position="643"/>
        <end position="655"/>
    </location>
</feature>
<feature type="region of interest" description="Disordered" evidence="10">
    <location>
        <begin position="249"/>
        <end position="286"/>
    </location>
</feature>
<dbReference type="SUPFAM" id="SSF56112">
    <property type="entry name" value="Protein kinase-like (PK-like)"/>
    <property type="match status" value="1"/>
</dbReference>
<dbReference type="InterPro" id="IPR011009">
    <property type="entry name" value="Kinase-like_dom_sf"/>
</dbReference>
<dbReference type="InterPro" id="IPR051131">
    <property type="entry name" value="NEK_Ser/Thr_kinase_NIMA"/>
</dbReference>